<proteinExistence type="predicted"/>
<feature type="region of interest" description="Disordered" evidence="1">
    <location>
        <begin position="1"/>
        <end position="43"/>
    </location>
</feature>
<protein>
    <submittedName>
        <fullName evidence="2">Uncharacterized protein</fullName>
    </submittedName>
</protein>
<name>A0A017HPX5_9RHOB</name>
<evidence type="ECO:0000313" key="3">
    <source>
        <dbReference type="Proteomes" id="UP000019666"/>
    </source>
</evidence>
<dbReference type="AlphaFoldDB" id="A0A017HPX5"/>
<evidence type="ECO:0000256" key="1">
    <source>
        <dbReference type="SAM" id="MobiDB-lite"/>
    </source>
</evidence>
<comment type="caution">
    <text evidence="2">The sequence shown here is derived from an EMBL/GenBank/DDBJ whole genome shotgun (WGS) entry which is preliminary data.</text>
</comment>
<keyword evidence="3" id="KW-1185">Reference proteome</keyword>
<accession>A0A017HPX5</accession>
<organism evidence="2 3">
    <name type="scientific">Rubellimicrobium mesophilum DSM 19309</name>
    <dbReference type="NCBI Taxonomy" id="442562"/>
    <lineage>
        <taxon>Bacteria</taxon>
        <taxon>Pseudomonadati</taxon>
        <taxon>Pseudomonadota</taxon>
        <taxon>Alphaproteobacteria</taxon>
        <taxon>Rhodobacterales</taxon>
        <taxon>Roseobacteraceae</taxon>
        <taxon>Rubellimicrobium</taxon>
    </lineage>
</organism>
<feature type="compositionally biased region" description="Basic and acidic residues" evidence="1">
    <location>
        <begin position="12"/>
        <end position="36"/>
    </location>
</feature>
<reference evidence="2" key="1">
    <citation type="submission" date="2013-02" db="EMBL/GenBank/DDBJ databases">
        <authorList>
            <person name="Fiebig A."/>
            <person name="Goeker M."/>
            <person name="Klenk H.-P.P."/>
        </authorList>
    </citation>
    <scope>NUCLEOTIDE SEQUENCE [LARGE SCALE GENOMIC DNA]</scope>
    <source>
        <strain evidence="2">DSM 19309</strain>
    </source>
</reference>
<sequence length="43" mass="4862">MGRVPSGLGQEPDPRLDDPSRSRRREPCGRTPDQHGRLLRGPR</sequence>
<dbReference type="EMBL" id="AOSK01000044">
    <property type="protein sequence ID" value="EYD76426.1"/>
    <property type="molecule type" value="Genomic_DNA"/>
</dbReference>
<gene>
    <name evidence="2" type="ORF">Rumeso_01984</name>
</gene>
<dbReference type="HOGENOM" id="CLU_3239135_0_0_5"/>
<dbReference type="STRING" id="442562.Rumeso_01984"/>
<evidence type="ECO:0000313" key="2">
    <source>
        <dbReference type="EMBL" id="EYD76426.1"/>
    </source>
</evidence>
<dbReference type="Proteomes" id="UP000019666">
    <property type="component" value="Unassembled WGS sequence"/>
</dbReference>